<keyword evidence="1" id="KW-0175">Coiled coil</keyword>
<proteinExistence type="predicted"/>
<accession>A0A484RJG9</accession>
<name>A0A484RJG9_9ZZZZ</name>
<evidence type="ECO:0000256" key="1">
    <source>
        <dbReference type="SAM" id="Coils"/>
    </source>
</evidence>
<evidence type="ECO:0000256" key="2">
    <source>
        <dbReference type="SAM" id="Phobius"/>
    </source>
</evidence>
<organism evidence="4">
    <name type="scientific">plant metagenome</name>
    <dbReference type="NCBI Taxonomy" id="1297885"/>
    <lineage>
        <taxon>unclassified sequences</taxon>
        <taxon>metagenomes</taxon>
        <taxon>organismal metagenomes</taxon>
    </lineage>
</organism>
<evidence type="ECO:0000313" key="4">
    <source>
        <dbReference type="EMBL" id="VFR50236.1"/>
    </source>
</evidence>
<dbReference type="AlphaFoldDB" id="A0A484RJG9"/>
<keyword evidence="2" id="KW-0472">Membrane</keyword>
<sequence>MPMLEKALEASDGLRTLIDDLLRELSELAGADGKPFNIAAPIPGTNETPVFLQARLHAVLELARSLVPVIESPLLTQISCDSVANYLTEANSHVQGTIGLIQQLKSKKLTFNYSNYTITVTAAPRPQSHQLANNFKNISASIDKLTESILPLLAVSKEAGSFDFSSAVSALSEKTSFSIKQLEEIKKKHNEIKLEWDSIKSNSEKIVSLTSKVEQSSQKIFDAESNATGMISNISEFQVKAESVASDALKLQSAVNAFKEKFIEFDAALDERESRLEAGNSDLSELTKKFKDQAATVENLIDRSEEMLSSSTVAGLAAHFEKIRVDLTNEMATAQTSFKWGMWLLALSSLPLVALVLSPFISIFIPSWSTTAGLAEQSGWQYMAQAVSRIVILLPAAWFVSFMGFRYSSLFRLREHYSYKYSMAVSVEGFKKQAPGYEEEIAALVFEQILFNPADKITANKSEKESDPPGLLGYLLEKIRKRTEKSLDGGGSK</sequence>
<protein>
    <submittedName>
        <fullName evidence="4">Uncharacterized protein</fullName>
    </submittedName>
</protein>
<dbReference type="EMBL" id="CAADIH010000034">
    <property type="protein sequence ID" value="VFR50236.1"/>
    <property type="molecule type" value="Genomic_DNA"/>
</dbReference>
<gene>
    <name evidence="3" type="ORF">BER1_2482</name>
    <name evidence="4" type="ORF">BER2_2444</name>
</gene>
<keyword evidence="2" id="KW-1133">Transmembrane helix</keyword>
<feature type="transmembrane region" description="Helical" evidence="2">
    <location>
        <begin position="340"/>
        <end position="366"/>
    </location>
</feature>
<feature type="transmembrane region" description="Helical" evidence="2">
    <location>
        <begin position="386"/>
        <end position="405"/>
    </location>
</feature>
<evidence type="ECO:0000313" key="3">
    <source>
        <dbReference type="EMBL" id="VFR49425.1"/>
    </source>
</evidence>
<dbReference type="EMBL" id="CAADIE010000035">
    <property type="protein sequence ID" value="VFR49425.1"/>
    <property type="molecule type" value="Genomic_DNA"/>
</dbReference>
<keyword evidence="2" id="KW-0812">Transmembrane</keyword>
<reference evidence="4" key="1">
    <citation type="submission" date="2019-03" db="EMBL/GenBank/DDBJ databases">
        <authorList>
            <person name="Danneels B."/>
        </authorList>
    </citation>
    <scope>NUCLEOTIDE SEQUENCE</scope>
</reference>
<feature type="coiled-coil region" evidence="1">
    <location>
        <begin position="269"/>
        <end position="303"/>
    </location>
</feature>